<evidence type="ECO:0000313" key="2">
    <source>
        <dbReference type="EMBL" id="GIZ50078.1"/>
    </source>
</evidence>
<dbReference type="Proteomes" id="UP000887222">
    <property type="component" value="Unassembled WGS sequence"/>
</dbReference>
<dbReference type="PANTHER" id="PTHR39168">
    <property type="entry name" value="TRANSCRIPTIONAL REGULATOR-RELATED"/>
    <property type="match status" value="1"/>
</dbReference>
<dbReference type="EMBL" id="BPMK01000001">
    <property type="protein sequence ID" value="GIZ50078.1"/>
    <property type="molecule type" value="Genomic_DNA"/>
</dbReference>
<accession>A0ABQ4PYV8</accession>
<keyword evidence="3" id="KW-1185">Reference proteome</keyword>
<dbReference type="InterPro" id="IPR052543">
    <property type="entry name" value="HTH_Metal-responsive_Reg"/>
</dbReference>
<dbReference type="Pfam" id="PF12840">
    <property type="entry name" value="HTH_20"/>
    <property type="match status" value="1"/>
</dbReference>
<dbReference type="InterPro" id="IPR011991">
    <property type="entry name" value="ArsR-like_HTH"/>
</dbReference>
<dbReference type="Gene3D" id="1.10.10.10">
    <property type="entry name" value="Winged helix-like DNA-binding domain superfamily/Winged helix DNA-binding domain"/>
    <property type="match status" value="1"/>
</dbReference>
<proteinExistence type="predicted"/>
<dbReference type="PROSITE" id="PS50987">
    <property type="entry name" value="HTH_ARSR_2"/>
    <property type="match status" value="1"/>
</dbReference>
<evidence type="ECO:0000259" key="1">
    <source>
        <dbReference type="PROSITE" id="PS50987"/>
    </source>
</evidence>
<sequence length="229" mass="25155">MELAEALAGTAALLGEPARASMLWSLLDGRARPAGELAFAANISAQSASNHLARLLEAGLLAVETQGRHRYYRLAGPQVGMALESLAALSPRPQTRQLPASRGTPESLRHARSCYDHLAGALAVTLLRRMEQDRLLSLQKRDYRLSEKGESLLARFGLDLGALRGAKRRFACACMDWSEREFHLGGALGAALLEEFLRRRWLLRNPDSRVLQLTPAGRRGLRESFGVDC</sequence>
<feature type="domain" description="HTH arsR-type" evidence="1">
    <location>
        <begin position="1"/>
        <end position="94"/>
    </location>
</feature>
<protein>
    <submittedName>
        <fullName evidence="2">Transcriptional regulator</fullName>
    </submittedName>
</protein>
<dbReference type="PANTHER" id="PTHR39168:SF1">
    <property type="entry name" value="TRANSCRIPTIONAL REGULATORY PROTEIN"/>
    <property type="match status" value="1"/>
</dbReference>
<dbReference type="SMART" id="SM00418">
    <property type="entry name" value="HTH_ARSR"/>
    <property type="match status" value="1"/>
</dbReference>
<comment type="caution">
    <text evidence="2">The sequence shown here is derived from an EMBL/GenBank/DDBJ whole genome shotgun (WGS) entry which is preliminary data.</text>
</comment>
<organism evidence="2 3">
    <name type="scientific">Noviherbaspirillum aridicola</name>
    <dbReference type="NCBI Taxonomy" id="2849687"/>
    <lineage>
        <taxon>Bacteria</taxon>
        <taxon>Pseudomonadati</taxon>
        <taxon>Pseudomonadota</taxon>
        <taxon>Betaproteobacteria</taxon>
        <taxon>Burkholderiales</taxon>
        <taxon>Oxalobacteraceae</taxon>
        <taxon>Noviherbaspirillum</taxon>
    </lineage>
</organism>
<dbReference type="CDD" id="cd00090">
    <property type="entry name" value="HTH_ARSR"/>
    <property type="match status" value="1"/>
</dbReference>
<reference evidence="2 3" key="1">
    <citation type="journal article" date="2022" name="Int. J. Syst. Evol. Microbiol.">
        <title>Noviherbaspirillum aridicola sp. nov., isolated from an arid soil in Pakistan.</title>
        <authorList>
            <person name="Khan I.U."/>
            <person name="Saqib M."/>
            <person name="Amin A."/>
            <person name="Hussain F."/>
            <person name="Li L."/>
            <person name="Liu Y.H."/>
            <person name="Fang B.Z."/>
            <person name="Ahmed I."/>
            <person name="Li W.J."/>
        </authorList>
    </citation>
    <scope>NUCLEOTIDE SEQUENCE [LARGE SCALE GENOMIC DNA]</scope>
    <source>
        <strain evidence="2 3">NCCP-691</strain>
    </source>
</reference>
<dbReference type="InterPro" id="IPR001845">
    <property type="entry name" value="HTH_ArsR_DNA-bd_dom"/>
</dbReference>
<name>A0ABQ4PYV8_9BURK</name>
<evidence type="ECO:0000313" key="3">
    <source>
        <dbReference type="Proteomes" id="UP000887222"/>
    </source>
</evidence>
<dbReference type="InterPro" id="IPR036388">
    <property type="entry name" value="WH-like_DNA-bd_sf"/>
</dbReference>
<dbReference type="PRINTS" id="PR00778">
    <property type="entry name" value="HTHARSR"/>
</dbReference>
<dbReference type="InterPro" id="IPR036390">
    <property type="entry name" value="WH_DNA-bd_sf"/>
</dbReference>
<gene>
    <name evidence="2" type="ORF">NCCP691_00920</name>
</gene>
<dbReference type="SUPFAM" id="SSF46785">
    <property type="entry name" value="Winged helix' DNA-binding domain"/>
    <property type="match status" value="1"/>
</dbReference>
<dbReference type="RefSeq" id="WP_220806268.1">
    <property type="nucleotide sequence ID" value="NZ_BPMK01000001.1"/>
</dbReference>